<feature type="compositionally biased region" description="Polar residues" evidence="1">
    <location>
        <begin position="356"/>
        <end position="377"/>
    </location>
</feature>
<gene>
    <name evidence="3" type="ORF">BAE44_0016859</name>
</gene>
<feature type="region of interest" description="Disordered" evidence="1">
    <location>
        <begin position="351"/>
        <end position="391"/>
    </location>
</feature>
<protein>
    <recommendedName>
        <fullName evidence="2">DUF8039 domain-containing protein</fullName>
    </recommendedName>
</protein>
<reference evidence="3 4" key="1">
    <citation type="submission" date="2016-09" db="EMBL/GenBank/DDBJ databases">
        <title>The draft genome of Dichanthelium oligosanthes: A C3 panicoid grass species.</title>
        <authorList>
            <person name="Studer A.J."/>
            <person name="Schnable J.C."/>
            <person name="Brutnell T.P."/>
        </authorList>
    </citation>
    <scope>NUCLEOTIDE SEQUENCE [LARGE SCALE GENOMIC DNA]</scope>
    <source>
        <strain evidence="4">cv. Kellogg 1175</strain>
        <tissue evidence="3">Leaf</tissue>
    </source>
</reference>
<accession>A0A1E5VAE2</accession>
<dbReference type="Pfam" id="PF26133">
    <property type="entry name" value="DUF8039"/>
    <property type="match status" value="1"/>
</dbReference>
<feature type="compositionally biased region" description="Pro residues" evidence="1">
    <location>
        <begin position="54"/>
        <end position="67"/>
    </location>
</feature>
<dbReference type="Proteomes" id="UP000095767">
    <property type="component" value="Unassembled WGS sequence"/>
</dbReference>
<evidence type="ECO:0000313" key="4">
    <source>
        <dbReference type="Proteomes" id="UP000095767"/>
    </source>
</evidence>
<feature type="compositionally biased region" description="Basic and acidic residues" evidence="1">
    <location>
        <begin position="381"/>
        <end position="391"/>
    </location>
</feature>
<proteinExistence type="predicted"/>
<dbReference type="AlphaFoldDB" id="A0A1E5VAE2"/>
<sequence length="498" mass="54081">LATSTGAPPPPVRLPRVGHPPHPGDLLHRRSFPTGTPLPPVTSSTPARSSTRGGPPPPRRSPPPSAPSLPAAPSTVVPIHPGALLYPGALLHPSDLLHPWRPSSTSAPSLPAAPSTVVPIHPEALLYPGALLHPSDLLHPWRPPSPRCPSTMARSSTCGGPPPPRHPFPRVWLLPAGIHKIDSVDMASPQHPANASQNQSLSRFLNLDEPSALSNSKYHAMSLREASLADDCSLNFRNETVAEISRKIVEAHEEASQGSYQPIREEDELTSALGTKEHPGRARGIRVVPWKAAFSEDAAIYHKCRHTRQSTSLDAHIDAHVQELVQERMKEQQEAWQKSIWDLERRFMQQREEAVPTSNGPQIQSPDGALKSSQASASHADIGDTAKQPVDEIKEPTRFTLHVPTTGTMIKVAEGQAWPCTEGQVLHNRPLPKGYARVSVDNVVPGSRNVTLDIPGEDEKARLGENLGTFVAWNARGIMDVLADMRNCFSLSGEKTRQ</sequence>
<name>A0A1E5VAE2_9POAL</name>
<evidence type="ECO:0000256" key="1">
    <source>
        <dbReference type="SAM" id="MobiDB-lite"/>
    </source>
</evidence>
<feature type="region of interest" description="Disordered" evidence="1">
    <location>
        <begin position="1"/>
        <end position="74"/>
    </location>
</feature>
<dbReference type="InterPro" id="IPR058352">
    <property type="entry name" value="DUF8039"/>
</dbReference>
<dbReference type="OrthoDB" id="676990at2759"/>
<dbReference type="EMBL" id="LWDX02046279">
    <property type="protein sequence ID" value="OEL22122.1"/>
    <property type="molecule type" value="Genomic_DNA"/>
</dbReference>
<dbReference type="PANTHER" id="PTHR33018">
    <property type="entry name" value="OS10G0338966 PROTEIN-RELATED"/>
    <property type="match status" value="1"/>
</dbReference>
<comment type="caution">
    <text evidence="3">The sequence shown here is derived from an EMBL/GenBank/DDBJ whole genome shotgun (WGS) entry which is preliminary data.</text>
</comment>
<evidence type="ECO:0000259" key="2">
    <source>
        <dbReference type="Pfam" id="PF26133"/>
    </source>
</evidence>
<keyword evidence="4" id="KW-1185">Reference proteome</keyword>
<feature type="non-terminal residue" evidence="3">
    <location>
        <position position="1"/>
    </location>
</feature>
<dbReference type="PANTHER" id="PTHR33018:SF34">
    <property type="entry name" value="OS02G0472350 PROTEIN"/>
    <property type="match status" value="1"/>
</dbReference>
<organism evidence="3 4">
    <name type="scientific">Dichanthelium oligosanthes</name>
    <dbReference type="NCBI Taxonomy" id="888268"/>
    <lineage>
        <taxon>Eukaryota</taxon>
        <taxon>Viridiplantae</taxon>
        <taxon>Streptophyta</taxon>
        <taxon>Embryophyta</taxon>
        <taxon>Tracheophyta</taxon>
        <taxon>Spermatophyta</taxon>
        <taxon>Magnoliopsida</taxon>
        <taxon>Liliopsida</taxon>
        <taxon>Poales</taxon>
        <taxon>Poaceae</taxon>
        <taxon>PACMAD clade</taxon>
        <taxon>Panicoideae</taxon>
        <taxon>Panicodae</taxon>
        <taxon>Paniceae</taxon>
        <taxon>Dichantheliinae</taxon>
        <taxon>Dichanthelium</taxon>
    </lineage>
</organism>
<feature type="compositionally biased region" description="Pro residues" evidence="1">
    <location>
        <begin position="7"/>
        <end position="23"/>
    </location>
</feature>
<evidence type="ECO:0000313" key="3">
    <source>
        <dbReference type="EMBL" id="OEL22122.1"/>
    </source>
</evidence>
<feature type="domain" description="DUF8039" evidence="2">
    <location>
        <begin position="389"/>
        <end position="478"/>
    </location>
</feature>